<evidence type="ECO:0000256" key="4">
    <source>
        <dbReference type="ARBA" id="ARBA00022691"/>
    </source>
</evidence>
<dbReference type="SUPFAM" id="SSF53335">
    <property type="entry name" value="S-adenosyl-L-methionine-dependent methyltransferases"/>
    <property type="match status" value="1"/>
</dbReference>
<dbReference type="GO" id="GO:0046872">
    <property type="term" value="F:metal ion binding"/>
    <property type="evidence" value="ECO:0007669"/>
    <property type="project" value="UniProtKB-KW"/>
</dbReference>
<evidence type="ECO:0000256" key="3">
    <source>
        <dbReference type="ARBA" id="ARBA00022688"/>
    </source>
</evidence>
<dbReference type="InterPro" id="IPR029063">
    <property type="entry name" value="SAM-dependent_MTases_sf"/>
</dbReference>
<keyword evidence="5" id="KW-0472">Membrane</keyword>
<dbReference type="AlphaFoldDB" id="A0A8I6RC84"/>
<dbReference type="EC" id="2.1.1.64" evidence="5"/>
<evidence type="ECO:0000256" key="1">
    <source>
        <dbReference type="ARBA" id="ARBA00022603"/>
    </source>
</evidence>
<dbReference type="CTD" id="51805"/>
<comment type="pathway">
    <text evidence="5">Cofactor biosynthesis; ubiquinone biosynthesis.</text>
</comment>
<comment type="subunit">
    <text evidence="5">Component of a multi-subunit COQ enzyme complex.</text>
</comment>
<keyword evidence="3 5" id="KW-0831">Ubiquinone biosynthesis</keyword>
<reference evidence="7" key="1">
    <citation type="submission" date="2022-01" db="UniProtKB">
        <authorList>
            <consortium name="EnsemblMetazoa"/>
        </authorList>
    </citation>
    <scope>IDENTIFICATION</scope>
</reference>
<feature type="binding site" evidence="5">
    <location>
        <position position="121"/>
    </location>
    <ligand>
        <name>S-adenosyl-L-methionine</name>
        <dbReference type="ChEBI" id="CHEBI:59789"/>
    </ligand>
</feature>
<comment type="subcellular location">
    <subcellularLocation>
        <location evidence="5">Mitochondrion inner membrane</location>
        <topology evidence="5">Peripheral membrane protein</topology>
        <orientation evidence="5">Matrix side</orientation>
    </subcellularLocation>
</comment>
<dbReference type="GO" id="GO:0061542">
    <property type="term" value="F:3-demethylubiquinol 3-O-methyltransferase activity"/>
    <property type="evidence" value="ECO:0007669"/>
    <property type="project" value="UniProtKB-UniRule"/>
</dbReference>
<dbReference type="InterPro" id="IPR013216">
    <property type="entry name" value="Methyltransf_11"/>
</dbReference>
<dbReference type="Proteomes" id="UP000494040">
    <property type="component" value="Unassembled WGS sequence"/>
</dbReference>
<feature type="binding site" evidence="5">
    <location>
        <position position="172"/>
    </location>
    <ligand>
        <name>Mg(2+)</name>
        <dbReference type="ChEBI" id="CHEBI:18420"/>
    </ligand>
</feature>
<keyword evidence="8" id="KW-1185">Reference proteome</keyword>
<keyword evidence="5" id="KW-0460">Magnesium</keyword>
<dbReference type="UniPathway" id="UPA00232"/>
<dbReference type="EC" id="2.1.1.114" evidence="5"/>
<evidence type="ECO:0000256" key="2">
    <source>
        <dbReference type="ARBA" id="ARBA00022679"/>
    </source>
</evidence>
<comment type="function">
    <text evidence="5">O-methyltransferase required for two non-consecutive steps during ubiquinone biosynthesis. Catalyzes the 2 O-methylation of 3,4-dihydroxy-5-(all-trans-polyprenyl)benzoic acid into 4-hydroxy-3-methoxy-5-(all-trans-polyprenyl)benzoic acid. Also catalyzes the last step of ubiquinone biosynthesis by mediating methylation of 3-demethylubiquinone into ubiquinone. Also able to mediate the methylation of 3-demethylubiquinol into ubiquinol.</text>
</comment>
<name>A0A8I6RC84_CIMLE</name>
<keyword evidence="5" id="KW-0999">Mitochondrion inner membrane</keyword>
<dbReference type="CDD" id="cd02440">
    <property type="entry name" value="AdoMet_MTases"/>
    <property type="match status" value="1"/>
</dbReference>
<evidence type="ECO:0000256" key="5">
    <source>
        <dbReference type="HAMAP-Rule" id="MF_03190"/>
    </source>
</evidence>
<evidence type="ECO:0000259" key="6">
    <source>
        <dbReference type="Pfam" id="PF08241"/>
    </source>
</evidence>
<dbReference type="KEGG" id="clec:106662723"/>
<dbReference type="Pfam" id="PF08241">
    <property type="entry name" value="Methyltransf_11"/>
    <property type="match status" value="1"/>
</dbReference>
<dbReference type="GO" id="GO:0032259">
    <property type="term" value="P:methylation"/>
    <property type="evidence" value="ECO:0007669"/>
    <property type="project" value="UniProtKB-KW"/>
</dbReference>
<dbReference type="GO" id="GO:0031314">
    <property type="term" value="C:extrinsic component of mitochondrial inner membrane"/>
    <property type="evidence" value="ECO:0007669"/>
    <property type="project" value="UniProtKB-UniRule"/>
</dbReference>
<gene>
    <name evidence="5" type="primary">coq3</name>
</gene>
<accession>A0A8I6RC84</accession>
<feature type="binding site" evidence="5">
    <location>
        <position position="171"/>
    </location>
    <ligand>
        <name>Mg(2+)</name>
        <dbReference type="ChEBI" id="CHEBI:18420"/>
    </ligand>
</feature>
<comment type="cofactor">
    <cofactor evidence="5">
        <name>Mg(2+)</name>
        <dbReference type="ChEBI" id="CHEBI:18420"/>
    </cofactor>
</comment>
<keyword evidence="5" id="KW-0479">Metal-binding</keyword>
<comment type="catalytic activity">
    <reaction evidence="5">
        <text>a 3,4-dihydroxy-5-(all-trans-polyprenyl)benzoate + S-adenosyl-L-methionine = a 4-hydroxy-3-methoxy-5-(all-trans-polyprenyl)benzoate + S-adenosyl-L-homocysteine + H(+)</text>
        <dbReference type="Rhea" id="RHEA:44452"/>
        <dbReference type="Rhea" id="RHEA-COMP:10930"/>
        <dbReference type="Rhea" id="RHEA-COMP:10931"/>
        <dbReference type="ChEBI" id="CHEBI:15378"/>
        <dbReference type="ChEBI" id="CHEBI:57856"/>
        <dbReference type="ChEBI" id="CHEBI:59789"/>
        <dbReference type="ChEBI" id="CHEBI:64694"/>
        <dbReference type="ChEBI" id="CHEBI:84443"/>
        <dbReference type="EC" id="2.1.1.114"/>
    </reaction>
</comment>
<dbReference type="EnsemblMetazoa" id="XM_014386966.1">
    <property type="protein sequence ID" value="XP_014242452.1"/>
    <property type="gene ID" value="LOC106662723"/>
</dbReference>
<dbReference type="Gene3D" id="3.40.50.150">
    <property type="entry name" value="Vaccinia Virus protein VP39"/>
    <property type="match status" value="1"/>
</dbReference>
<sequence>MLFKNIRTLNLRLIKHFSSRTQVNEEGLKVSSTVDKNEIEQHVKFAEEWWNEDGPMKALHSMNRLRIPFIKNGLNNAYKVSAIAEEKVDCLKGFKILDVGCGGGILTLPLARLGGDVVGLDASQELIDCAKKYSKFNLQTDTLDYVCSNIEDFSETNKEVFDVVVISEVIEHVTNKDLFLKAIHKILKPGGSLFTTTISQTFASWLGAIVVAEQLLNLLPPGIHDWDKFISANDLTKKLEEVGFYTVMVHGMLYIPGLNTWKWCNNTSINYALHSLKRFRK</sequence>
<dbReference type="PANTHER" id="PTHR43464">
    <property type="entry name" value="METHYLTRANSFERASE"/>
    <property type="match status" value="1"/>
</dbReference>
<feature type="binding site" evidence="5">
    <location>
        <position position="66"/>
    </location>
    <ligand>
        <name>S-adenosyl-L-methionine</name>
        <dbReference type="ChEBI" id="CHEBI:59789"/>
    </ligand>
</feature>
<feature type="binding site" evidence="5">
    <location>
        <position position="168"/>
    </location>
    <ligand>
        <name>Mg(2+)</name>
        <dbReference type="ChEBI" id="CHEBI:18420"/>
    </ligand>
</feature>
<feature type="domain" description="Methyltransferase type 11" evidence="6">
    <location>
        <begin position="97"/>
        <end position="194"/>
    </location>
</feature>
<proteinExistence type="inferred from homology"/>
<feature type="binding site" evidence="5">
    <location>
        <position position="167"/>
    </location>
    <ligand>
        <name>S-adenosyl-L-methionine</name>
        <dbReference type="ChEBI" id="CHEBI:59789"/>
    </ligand>
</feature>
<keyword evidence="4 5" id="KW-0949">S-adenosyl-L-methionine</keyword>
<dbReference type="PANTHER" id="PTHR43464:SF19">
    <property type="entry name" value="UBIQUINONE BIOSYNTHESIS O-METHYLTRANSFERASE, MITOCHONDRIAL"/>
    <property type="match status" value="1"/>
</dbReference>
<dbReference type="HAMAP" id="MF_00472">
    <property type="entry name" value="UbiG"/>
    <property type="match status" value="1"/>
</dbReference>
<evidence type="ECO:0000313" key="7">
    <source>
        <dbReference type="EnsemblMetazoa" id="XP_014242452.1"/>
    </source>
</evidence>
<organism evidence="7 8">
    <name type="scientific">Cimex lectularius</name>
    <name type="common">Bed bug</name>
    <name type="synonym">Acanthia lectularia</name>
    <dbReference type="NCBI Taxonomy" id="79782"/>
    <lineage>
        <taxon>Eukaryota</taxon>
        <taxon>Metazoa</taxon>
        <taxon>Ecdysozoa</taxon>
        <taxon>Arthropoda</taxon>
        <taxon>Hexapoda</taxon>
        <taxon>Insecta</taxon>
        <taxon>Pterygota</taxon>
        <taxon>Neoptera</taxon>
        <taxon>Paraneoptera</taxon>
        <taxon>Hemiptera</taxon>
        <taxon>Heteroptera</taxon>
        <taxon>Panheteroptera</taxon>
        <taxon>Cimicomorpha</taxon>
        <taxon>Cimicidae</taxon>
        <taxon>Cimex</taxon>
    </lineage>
</organism>
<dbReference type="InterPro" id="IPR010233">
    <property type="entry name" value="UbiG_MeTrfase"/>
</dbReference>
<dbReference type="GO" id="GO:0010420">
    <property type="term" value="F:polyprenyldihydroxybenzoate methyltransferase activity"/>
    <property type="evidence" value="ECO:0007669"/>
    <property type="project" value="UniProtKB-UniRule"/>
</dbReference>
<comment type="catalytic activity">
    <reaction evidence="5">
        <text>a 3-demethylubiquinol + S-adenosyl-L-methionine = a ubiquinol + S-adenosyl-L-homocysteine + H(+)</text>
        <dbReference type="Rhea" id="RHEA:44380"/>
        <dbReference type="Rhea" id="RHEA-COMP:9566"/>
        <dbReference type="Rhea" id="RHEA-COMP:10914"/>
        <dbReference type="ChEBI" id="CHEBI:15378"/>
        <dbReference type="ChEBI" id="CHEBI:17976"/>
        <dbReference type="ChEBI" id="CHEBI:57856"/>
        <dbReference type="ChEBI" id="CHEBI:59789"/>
        <dbReference type="ChEBI" id="CHEBI:84422"/>
        <dbReference type="EC" id="2.1.1.64"/>
    </reaction>
</comment>
<keyword evidence="1 5" id="KW-0489">Methyltransferase</keyword>
<comment type="similarity">
    <text evidence="5">Belongs to the class I-like SAM-binding methyltransferase superfamily. UbiG/COQ3 family.</text>
</comment>
<keyword evidence="2 5" id="KW-0808">Transferase</keyword>
<feature type="binding site" evidence="5">
    <location>
        <position position="100"/>
    </location>
    <ligand>
        <name>S-adenosyl-L-methionine</name>
        <dbReference type="ChEBI" id="CHEBI:59789"/>
    </ligand>
</feature>
<evidence type="ECO:0000313" key="8">
    <source>
        <dbReference type="Proteomes" id="UP000494040"/>
    </source>
</evidence>
<dbReference type="GeneID" id="106662723"/>
<keyword evidence="5" id="KW-0496">Mitochondrion</keyword>
<dbReference type="OrthoDB" id="3265906at2759"/>
<protein>
    <recommendedName>
        <fullName evidence="5">Ubiquinone biosynthesis O-methyltransferase, mitochondrial</fullName>
    </recommendedName>
    <alternativeName>
        <fullName evidence="5">3-demethylubiquinol 3-O-methyltransferase</fullName>
        <ecNumber evidence="5">2.1.1.64</ecNumber>
    </alternativeName>
    <alternativeName>
        <fullName evidence="5">3-demethylubiquinone 3-O-methyltransferase</fullName>
        <ecNumber evidence="5">2.1.1.-</ecNumber>
    </alternativeName>
    <alternativeName>
        <fullName evidence="5">Polyprenyldihydroxybenzoate methyltransferase</fullName>
        <ecNumber evidence="5">2.1.1.114</ecNumber>
    </alternativeName>
</protein>
<dbReference type="NCBIfam" id="TIGR01983">
    <property type="entry name" value="UbiG"/>
    <property type="match status" value="1"/>
</dbReference>
<comment type="catalytic activity">
    <reaction evidence="5">
        <text>a 3-demethylubiquinone + S-adenosyl-L-methionine = a ubiquinone + S-adenosyl-L-homocysteine</text>
        <dbReference type="Rhea" id="RHEA:81215"/>
        <dbReference type="Rhea" id="RHEA-COMP:9565"/>
        <dbReference type="Rhea" id="RHEA-COMP:19654"/>
        <dbReference type="ChEBI" id="CHEBI:16389"/>
        <dbReference type="ChEBI" id="CHEBI:57856"/>
        <dbReference type="ChEBI" id="CHEBI:59789"/>
        <dbReference type="ChEBI" id="CHEBI:231825"/>
    </reaction>
</comment>
<dbReference type="EC" id="2.1.1.-" evidence="5"/>
<dbReference type="OMA" id="LASRWWD"/>